<evidence type="ECO:0000256" key="6">
    <source>
        <dbReference type="ARBA" id="ARBA00022840"/>
    </source>
</evidence>
<comment type="catalytic activity">
    <reaction evidence="7">
        <text>ATP + H2O = ADP + phosphate + H(+)</text>
        <dbReference type="Rhea" id="RHEA:13065"/>
        <dbReference type="ChEBI" id="CHEBI:15377"/>
        <dbReference type="ChEBI" id="CHEBI:15378"/>
        <dbReference type="ChEBI" id="CHEBI:30616"/>
        <dbReference type="ChEBI" id="CHEBI:43474"/>
        <dbReference type="ChEBI" id="CHEBI:456216"/>
        <dbReference type="EC" id="3.6.4.13"/>
    </reaction>
</comment>
<proteinExistence type="inferred from homology"/>
<dbReference type="SMART" id="SM00847">
    <property type="entry name" value="HA2"/>
    <property type="match status" value="1"/>
</dbReference>
<keyword evidence="3" id="KW-0547">Nucleotide-binding</keyword>
<dbReference type="AlphaFoldDB" id="A0A9P8PLG8"/>
<evidence type="ECO:0000256" key="2">
    <source>
        <dbReference type="ARBA" id="ARBA00012552"/>
    </source>
</evidence>
<keyword evidence="6" id="KW-0067">ATP-binding</keyword>
<dbReference type="GO" id="GO:0003724">
    <property type="term" value="F:RNA helicase activity"/>
    <property type="evidence" value="ECO:0007669"/>
    <property type="project" value="UniProtKB-EC"/>
</dbReference>
<comment type="similarity">
    <text evidence="1">Belongs to the DEAD box helicase family. DEAH subfamily.</text>
</comment>
<dbReference type="PANTHER" id="PTHR18934:SF118">
    <property type="entry name" value="ATP-DEPENDENT RNA HELICASE DHX33"/>
    <property type="match status" value="1"/>
</dbReference>
<dbReference type="CDD" id="cd18791">
    <property type="entry name" value="SF2_C_RHA"/>
    <property type="match status" value="1"/>
</dbReference>
<protein>
    <recommendedName>
        <fullName evidence="2">RNA helicase</fullName>
        <ecNumber evidence="2">3.6.4.13</ecNumber>
    </recommendedName>
</protein>
<reference evidence="11" key="1">
    <citation type="journal article" date="2021" name="Open Biol.">
        <title>Shared evolutionary footprints suggest mitochondrial oxidative damage underlies multiple complex I losses in fungi.</title>
        <authorList>
            <person name="Schikora-Tamarit M.A."/>
            <person name="Marcet-Houben M."/>
            <person name="Nosek J."/>
            <person name="Gabaldon T."/>
        </authorList>
    </citation>
    <scope>NUCLEOTIDE SEQUENCE</scope>
    <source>
        <strain evidence="11">CBS2887</strain>
    </source>
</reference>
<feature type="compositionally biased region" description="Polar residues" evidence="8">
    <location>
        <begin position="156"/>
        <end position="171"/>
    </location>
</feature>
<evidence type="ECO:0000256" key="8">
    <source>
        <dbReference type="SAM" id="MobiDB-lite"/>
    </source>
</evidence>
<dbReference type="FunFam" id="3.40.50.300:FF:000578">
    <property type="entry name" value="probable ATP-dependent RNA helicase DHX35"/>
    <property type="match status" value="1"/>
</dbReference>
<evidence type="ECO:0000256" key="5">
    <source>
        <dbReference type="ARBA" id="ARBA00022806"/>
    </source>
</evidence>
<dbReference type="InterPro" id="IPR011709">
    <property type="entry name" value="DEAD-box_helicase_OB_fold"/>
</dbReference>
<feature type="compositionally biased region" description="Basic and acidic residues" evidence="8">
    <location>
        <begin position="116"/>
        <end position="128"/>
    </location>
</feature>
<organism evidence="11 12">
    <name type="scientific">Wickerhamomyces pijperi</name>
    <name type="common">Yeast</name>
    <name type="synonym">Pichia pijperi</name>
    <dbReference type="NCBI Taxonomy" id="599730"/>
    <lineage>
        <taxon>Eukaryota</taxon>
        <taxon>Fungi</taxon>
        <taxon>Dikarya</taxon>
        <taxon>Ascomycota</taxon>
        <taxon>Saccharomycotina</taxon>
        <taxon>Saccharomycetes</taxon>
        <taxon>Phaffomycetales</taxon>
        <taxon>Wickerhamomycetaceae</taxon>
        <taxon>Wickerhamomyces</taxon>
    </lineage>
</organism>
<dbReference type="EMBL" id="JAEUBG010005602">
    <property type="protein sequence ID" value="KAH3673710.1"/>
    <property type="molecule type" value="Genomic_DNA"/>
</dbReference>
<dbReference type="GO" id="GO:1990904">
    <property type="term" value="C:ribonucleoprotein complex"/>
    <property type="evidence" value="ECO:0007669"/>
    <property type="project" value="UniProtKB-ARBA"/>
</dbReference>
<dbReference type="InterPro" id="IPR048333">
    <property type="entry name" value="HA2_WH"/>
</dbReference>
<dbReference type="GO" id="GO:0003725">
    <property type="term" value="F:double-stranded RNA binding"/>
    <property type="evidence" value="ECO:0007669"/>
    <property type="project" value="TreeGrafter"/>
</dbReference>
<evidence type="ECO:0000313" key="12">
    <source>
        <dbReference type="Proteomes" id="UP000774326"/>
    </source>
</evidence>
<dbReference type="Gene3D" id="1.20.120.1080">
    <property type="match status" value="1"/>
</dbReference>
<dbReference type="GO" id="GO:0016787">
    <property type="term" value="F:hydrolase activity"/>
    <property type="evidence" value="ECO:0007669"/>
    <property type="project" value="UniProtKB-KW"/>
</dbReference>
<dbReference type="SUPFAM" id="SSF52540">
    <property type="entry name" value="P-loop containing nucleoside triphosphate hydrolases"/>
    <property type="match status" value="1"/>
</dbReference>
<dbReference type="GO" id="GO:0045943">
    <property type="term" value="P:positive regulation of transcription by RNA polymerase I"/>
    <property type="evidence" value="ECO:0007669"/>
    <property type="project" value="TreeGrafter"/>
</dbReference>
<feature type="domain" description="Helicase ATP-binding" evidence="9">
    <location>
        <begin position="188"/>
        <end position="355"/>
    </location>
</feature>
<dbReference type="EC" id="3.6.4.13" evidence="2"/>
<keyword evidence="5" id="KW-0347">Helicase</keyword>
<feature type="region of interest" description="Disordered" evidence="8">
    <location>
        <begin position="1"/>
        <end position="171"/>
    </location>
</feature>
<dbReference type="OrthoDB" id="10253254at2759"/>
<evidence type="ECO:0000259" key="10">
    <source>
        <dbReference type="PROSITE" id="PS51194"/>
    </source>
</evidence>
<reference evidence="11" key="2">
    <citation type="submission" date="2021-01" db="EMBL/GenBank/DDBJ databases">
        <authorList>
            <person name="Schikora-Tamarit M.A."/>
        </authorList>
    </citation>
    <scope>NUCLEOTIDE SEQUENCE</scope>
    <source>
        <strain evidence="11">CBS2887</strain>
    </source>
</reference>
<evidence type="ECO:0000256" key="3">
    <source>
        <dbReference type="ARBA" id="ARBA00022741"/>
    </source>
</evidence>
<comment type="caution">
    <text evidence="11">The sequence shown here is derived from an EMBL/GenBank/DDBJ whole genome shotgun (WGS) entry which is preliminary data.</text>
</comment>
<dbReference type="InterPro" id="IPR001650">
    <property type="entry name" value="Helicase_C-like"/>
</dbReference>
<dbReference type="SMART" id="SM00487">
    <property type="entry name" value="DEXDc"/>
    <property type="match status" value="1"/>
</dbReference>
<dbReference type="Pfam" id="PF04408">
    <property type="entry name" value="WHD_HA2"/>
    <property type="match status" value="1"/>
</dbReference>
<dbReference type="Pfam" id="PF07717">
    <property type="entry name" value="OB_NTP_bind"/>
    <property type="match status" value="1"/>
</dbReference>
<dbReference type="PROSITE" id="PS00690">
    <property type="entry name" value="DEAH_ATP_HELICASE"/>
    <property type="match status" value="1"/>
</dbReference>
<dbReference type="PROSITE" id="PS51194">
    <property type="entry name" value="HELICASE_CTER"/>
    <property type="match status" value="1"/>
</dbReference>
<feature type="compositionally biased region" description="Basic residues" evidence="8">
    <location>
        <begin position="45"/>
        <end position="55"/>
    </location>
</feature>
<keyword evidence="12" id="KW-1185">Reference proteome</keyword>
<dbReference type="Gene3D" id="3.40.50.300">
    <property type="entry name" value="P-loop containing nucleotide triphosphate hydrolases"/>
    <property type="match status" value="2"/>
</dbReference>
<keyword evidence="4" id="KW-0378">Hydrolase</keyword>
<accession>A0A9P8PLG8</accession>
<dbReference type="InterPro" id="IPR002464">
    <property type="entry name" value="DNA/RNA_helicase_DEAH_CS"/>
</dbReference>
<dbReference type="Pfam" id="PF21010">
    <property type="entry name" value="HA2_C"/>
    <property type="match status" value="1"/>
</dbReference>
<dbReference type="Pfam" id="PF00270">
    <property type="entry name" value="DEAD"/>
    <property type="match status" value="1"/>
</dbReference>
<dbReference type="PANTHER" id="PTHR18934">
    <property type="entry name" value="ATP-DEPENDENT RNA HELICASE"/>
    <property type="match status" value="1"/>
</dbReference>
<feature type="compositionally biased region" description="Basic and acidic residues" evidence="8">
    <location>
        <begin position="83"/>
        <end position="106"/>
    </location>
</feature>
<evidence type="ECO:0000313" key="11">
    <source>
        <dbReference type="EMBL" id="KAH3673710.1"/>
    </source>
</evidence>
<dbReference type="CDD" id="cd17917">
    <property type="entry name" value="DEXHc_RHA-like"/>
    <property type="match status" value="1"/>
</dbReference>
<evidence type="ECO:0000256" key="1">
    <source>
        <dbReference type="ARBA" id="ARBA00008792"/>
    </source>
</evidence>
<sequence length="832" mass="93235">MSNSKKVHTKFGEPSTEESTAANSAEVVQELDQDVQGQPSSSTNSKKRSRKRNKNKNGTGVTSEPTAAAASAASLESQPSIPETKKNKVFKFDVDEKKEEVTESNKIENTAEEESTQEKKPNDKEQVKPQRKKQKTHKVVEFFSDDEESNFRDTRGSNQPQQSLKQRASQLLSTRSNLPVYKSREQIMNHLNKNQVTILIGETGSGKSTQIPQFLLEQIPRDSKKQHKGIAVTQPRRVAAINLATRVAEEHGCPVGTAVGYSVRFDTTATHKTKLKYLTDGMLLRECILDPELSAYGVIIIDEAHERTVLTDLLMGFLKELLVKRNDLKLVIMSATLDAERFSKFFHSAEILFVEGRSYGVDRYYTKAACDDIVDSAIKSIVQLNQGEQEGDILVFLPGQEEIDKAVGILERLAPDLPKEAPLIVPFPLYASLSPADQAKVFLPLKARRRKVILATNIAETSVTVPGVRYVIDSGLRKVKLWRHSLGLSTLLTAPISKAAAMQRSGRAGREREGKVFRLYTESDYLKLPDQTEPEISRVNVTSPVLMLKELGVEDILNWSWLETPGEDSLISSLTQLYQLKALDDSGKITPLGHEMAILPLEPQLAAILIKSHREYHCLSDVIDIVSCLSVDNLVLNPSSETRDDVNERRRAVCGLGCRYGDLIMLKELLDCYLQFGNKDREERTQWCKDLALSSRGFRNVLKVRQQIRQYMMTLTKDKHLFQDIENDEEDDIEYGSKPMDIPAILKSFLTGHTTNTAIGLPDRSYRTTTNGSLIAIHPSSLLFGMKKDAIMFTDYVYTTRGYARNVSVVELEWLQEICGGVLKVNAANNEN</sequence>
<dbReference type="InterPro" id="IPR027417">
    <property type="entry name" value="P-loop_NTPase"/>
</dbReference>
<dbReference type="InterPro" id="IPR007502">
    <property type="entry name" value="Helicase-assoc_dom"/>
</dbReference>
<dbReference type="PROSITE" id="PS51192">
    <property type="entry name" value="HELICASE_ATP_BIND_1"/>
    <property type="match status" value="1"/>
</dbReference>
<name>A0A9P8PLG8_WICPI</name>
<evidence type="ECO:0000259" key="9">
    <source>
        <dbReference type="PROSITE" id="PS51192"/>
    </source>
</evidence>
<dbReference type="GO" id="GO:0005730">
    <property type="term" value="C:nucleolus"/>
    <property type="evidence" value="ECO:0007669"/>
    <property type="project" value="TreeGrafter"/>
</dbReference>
<evidence type="ECO:0000256" key="4">
    <source>
        <dbReference type="ARBA" id="ARBA00022801"/>
    </source>
</evidence>
<dbReference type="GO" id="GO:0005524">
    <property type="term" value="F:ATP binding"/>
    <property type="evidence" value="ECO:0007669"/>
    <property type="project" value="UniProtKB-KW"/>
</dbReference>
<dbReference type="Pfam" id="PF00271">
    <property type="entry name" value="Helicase_C"/>
    <property type="match status" value="1"/>
</dbReference>
<evidence type="ECO:0000256" key="7">
    <source>
        <dbReference type="ARBA" id="ARBA00047984"/>
    </source>
</evidence>
<dbReference type="Proteomes" id="UP000774326">
    <property type="component" value="Unassembled WGS sequence"/>
</dbReference>
<feature type="domain" description="Helicase C-terminal" evidence="10">
    <location>
        <begin position="380"/>
        <end position="552"/>
    </location>
</feature>
<dbReference type="InterPro" id="IPR014001">
    <property type="entry name" value="Helicase_ATP-bd"/>
</dbReference>
<dbReference type="SMART" id="SM00490">
    <property type="entry name" value="HELICc"/>
    <property type="match status" value="1"/>
</dbReference>
<dbReference type="InterPro" id="IPR011545">
    <property type="entry name" value="DEAD/DEAH_box_helicase_dom"/>
</dbReference>
<gene>
    <name evidence="11" type="ORF">WICPIJ_009692</name>
</gene>